<gene>
    <name evidence="7" type="ORF">WMY93_014889</name>
</gene>
<comment type="subcellular location">
    <subcellularLocation>
        <location evidence="1">Cell projection</location>
        <location evidence="1">Cilium</location>
    </subcellularLocation>
</comment>
<dbReference type="AlphaFoldDB" id="A0AAW0P7V7"/>
<reference evidence="8" key="1">
    <citation type="submission" date="2024-04" db="EMBL/GenBank/DDBJ databases">
        <title>Salinicola lusitanus LLJ914,a marine bacterium isolated from the Okinawa Trough.</title>
        <authorList>
            <person name="Li J."/>
        </authorList>
    </citation>
    <scope>NUCLEOTIDE SEQUENCE [LARGE SCALE GENOMIC DNA]</scope>
</reference>
<feature type="compositionally biased region" description="Basic and acidic residues" evidence="5">
    <location>
        <begin position="35"/>
        <end position="57"/>
    </location>
</feature>
<dbReference type="Pfam" id="PF13870">
    <property type="entry name" value="CCDC113_CCDC96_CC"/>
    <property type="match status" value="1"/>
</dbReference>
<keyword evidence="3" id="KW-0966">Cell projection</keyword>
<dbReference type="InterPro" id="IPR051885">
    <property type="entry name" value="CC_CF"/>
</dbReference>
<name>A0AAW0P7V7_9GOBI</name>
<feature type="coiled-coil region" evidence="4">
    <location>
        <begin position="72"/>
        <end position="106"/>
    </location>
</feature>
<feature type="coiled-coil region" evidence="4">
    <location>
        <begin position="205"/>
        <end position="268"/>
    </location>
</feature>
<evidence type="ECO:0000313" key="7">
    <source>
        <dbReference type="EMBL" id="KAK7910205.1"/>
    </source>
</evidence>
<evidence type="ECO:0000256" key="1">
    <source>
        <dbReference type="ARBA" id="ARBA00004138"/>
    </source>
</evidence>
<evidence type="ECO:0000259" key="6">
    <source>
        <dbReference type="Pfam" id="PF13870"/>
    </source>
</evidence>
<dbReference type="GO" id="GO:0036064">
    <property type="term" value="C:ciliary basal body"/>
    <property type="evidence" value="ECO:0007669"/>
    <property type="project" value="TreeGrafter"/>
</dbReference>
<dbReference type="PANTHER" id="PTHR15654">
    <property type="entry name" value="COILED-COIL DOMAIN-CONTAINING PROTEIN 113-RELATED"/>
    <property type="match status" value="1"/>
</dbReference>
<keyword evidence="8" id="KW-1185">Reference proteome</keyword>
<evidence type="ECO:0000256" key="5">
    <source>
        <dbReference type="SAM" id="MobiDB-lite"/>
    </source>
</evidence>
<feature type="coiled-coil region" evidence="4">
    <location>
        <begin position="304"/>
        <end position="338"/>
    </location>
</feature>
<dbReference type="Proteomes" id="UP001460270">
    <property type="component" value="Unassembled WGS sequence"/>
</dbReference>
<organism evidence="7 8">
    <name type="scientific">Mugilogobius chulae</name>
    <name type="common">yellowstripe goby</name>
    <dbReference type="NCBI Taxonomy" id="88201"/>
    <lineage>
        <taxon>Eukaryota</taxon>
        <taxon>Metazoa</taxon>
        <taxon>Chordata</taxon>
        <taxon>Craniata</taxon>
        <taxon>Vertebrata</taxon>
        <taxon>Euteleostomi</taxon>
        <taxon>Actinopterygii</taxon>
        <taxon>Neopterygii</taxon>
        <taxon>Teleostei</taxon>
        <taxon>Neoteleostei</taxon>
        <taxon>Acanthomorphata</taxon>
        <taxon>Gobiaria</taxon>
        <taxon>Gobiiformes</taxon>
        <taxon>Gobioidei</taxon>
        <taxon>Gobiidae</taxon>
        <taxon>Gobionellinae</taxon>
        <taxon>Mugilogobius</taxon>
    </lineage>
</organism>
<accession>A0AAW0P7V7</accession>
<dbReference type="InterPro" id="IPR025254">
    <property type="entry name" value="CCDC113/CCDC96_CC"/>
</dbReference>
<dbReference type="EMBL" id="JBBPFD010000010">
    <property type="protein sequence ID" value="KAK7910205.1"/>
    <property type="molecule type" value="Genomic_DNA"/>
</dbReference>
<protein>
    <recommendedName>
        <fullName evidence="6">CCDC113/CCDC96 coiled-coil domain-containing protein</fullName>
    </recommendedName>
</protein>
<keyword evidence="2 4" id="KW-0175">Coiled coil</keyword>
<feature type="region of interest" description="Disordered" evidence="5">
    <location>
        <begin position="26"/>
        <end position="58"/>
    </location>
</feature>
<evidence type="ECO:0000256" key="4">
    <source>
        <dbReference type="SAM" id="Coils"/>
    </source>
</evidence>
<proteinExistence type="predicted"/>
<dbReference type="PANTHER" id="PTHR15654:SF1">
    <property type="entry name" value="COILED-COIL DOMAIN-CONTAINING PROTEIN 96"/>
    <property type="match status" value="1"/>
</dbReference>
<feature type="domain" description="CCDC113/CCDC96 coiled-coil" evidence="6">
    <location>
        <begin position="200"/>
        <end position="351"/>
    </location>
</feature>
<evidence type="ECO:0000313" key="8">
    <source>
        <dbReference type="Proteomes" id="UP001460270"/>
    </source>
</evidence>
<dbReference type="GO" id="GO:0060271">
    <property type="term" value="P:cilium assembly"/>
    <property type="evidence" value="ECO:0007669"/>
    <property type="project" value="TreeGrafter"/>
</dbReference>
<comment type="caution">
    <text evidence="7">The sequence shown here is derived from an EMBL/GenBank/DDBJ whole genome shotgun (WGS) entry which is preliminary data.</text>
</comment>
<dbReference type="GO" id="GO:0005930">
    <property type="term" value="C:axoneme"/>
    <property type="evidence" value="ECO:0007669"/>
    <property type="project" value="TreeGrafter"/>
</dbReference>
<evidence type="ECO:0000256" key="3">
    <source>
        <dbReference type="ARBA" id="ARBA00023273"/>
    </source>
</evidence>
<evidence type="ECO:0000256" key="2">
    <source>
        <dbReference type="ARBA" id="ARBA00023054"/>
    </source>
</evidence>
<sequence length="442" mass="51812">MKTNECSGDKTSEINQEDLQFIDSLLPEALTGEGDGPHQLHHESPERETTPAEHERASSVYTTCCEEYALLLEQLTEEQANAIEHNRKLQKKLARILARLPKEEIETVVGLQGELHEKSYEEGLKMLTELKQQMKVDGETARRQTEELKMQVQERLSKVEREWRELLSVKRDVAVTVMSRRWAKSYAVAKVESVLTSEEKHQVELTTLRLQNFSLENRIRRLEQQIREADLNATNPFQREYEKLHARKTEEKRNKERREKEALKVEKRVVKKLEMLFNIKQKLHNTETEVQHQLEKLSQVDAILAQQRDKLARVKQARNSLEKDNAKLREQRGLLGNEVLLRDYDYTKKAIPGKFTDDMTEEERKQAEMKTEKAKRWQYLCGRSDFETLDKINGKSYIARCILSEEKDPRLARISLCQRRQNAGSQNCEGKQHHLKMKVIRS</sequence>